<accession>A0A9D4NAB9</accession>
<proteinExistence type="predicted"/>
<name>A0A9D4NAB9_DREPO</name>
<keyword evidence="1" id="KW-0175">Coiled coil</keyword>
<dbReference type="Proteomes" id="UP000828390">
    <property type="component" value="Unassembled WGS sequence"/>
</dbReference>
<dbReference type="OrthoDB" id="6162989at2759"/>
<evidence type="ECO:0000256" key="2">
    <source>
        <dbReference type="SAM" id="MobiDB-lite"/>
    </source>
</evidence>
<feature type="compositionally biased region" description="Polar residues" evidence="2">
    <location>
        <begin position="486"/>
        <end position="496"/>
    </location>
</feature>
<sequence length="572" mass="64903">MDDPVVKMPAKPGNNYPYLLVQEGIKKNQSSERLRKFLSTKVMRRAQIELTYIRELQDWLNDLRPLTEGTSNGYLDNEVTRRIIGSLKTDTQAVIEARQRAYNMLMSESGPYVKLQSCETQMSQIDLQFVEIFKKRQEVEDEFKKQQDMFEHTNNQIEALETKLAHRSHVITARRPASRAGPRKVDEMRESLSKLRHQNETVSEKAEMLREKLAEIDSANSQTMAEMDSRLQELEADRIRAMVEHVKTYLTHVAETLYQGVPRDLKVEGHRSLDSVEGLLKVHWVDVRANAKRVERGDSVKYTEMFGVDPMRSDRKLDNKTDVRLRNGRSRGSKDGAVSLGGITKGLSSELRSDPERRQHKVLTSSHSMELHNTGSILSHLTQTSGSDSSLEDFVPVQIMNGSRSNFVTKFNPGSNTARTTKSKDSIESLELPPEERCVANISSVDPNRQYRTRATLAKSDEHPTTAQITEYSSMTRFDADDSSSETDSGGNDVTNAKNLTNVRMIAKQDNYPAPGTEELAFKAGQIIKQKRGVDTNGMCYGWTREGRMGRKIYGYYKPAVVRLMNPSRLSK</sequence>
<evidence type="ECO:0000313" key="3">
    <source>
        <dbReference type="EMBL" id="KAH3889662.1"/>
    </source>
</evidence>
<evidence type="ECO:0000313" key="4">
    <source>
        <dbReference type="Proteomes" id="UP000828390"/>
    </source>
</evidence>
<reference evidence="3" key="1">
    <citation type="journal article" date="2019" name="bioRxiv">
        <title>The Genome of the Zebra Mussel, Dreissena polymorpha: A Resource for Invasive Species Research.</title>
        <authorList>
            <person name="McCartney M.A."/>
            <person name="Auch B."/>
            <person name="Kono T."/>
            <person name="Mallez S."/>
            <person name="Zhang Y."/>
            <person name="Obille A."/>
            <person name="Becker A."/>
            <person name="Abrahante J.E."/>
            <person name="Garbe J."/>
            <person name="Badalamenti J.P."/>
            <person name="Herman A."/>
            <person name="Mangelson H."/>
            <person name="Liachko I."/>
            <person name="Sullivan S."/>
            <person name="Sone E.D."/>
            <person name="Koren S."/>
            <person name="Silverstein K.A.T."/>
            <person name="Beckman K.B."/>
            <person name="Gohl D.M."/>
        </authorList>
    </citation>
    <scope>NUCLEOTIDE SEQUENCE</scope>
    <source>
        <strain evidence="3">Duluth1</strain>
        <tissue evidence="3">Whole animal</tissue>
    </source>
</reference>
<dbReference type="InterPro" id="IPR027267">
    <property type="entry name" value="AH/BAR_dom_sf"/>
</dbReference>
<feature type="region of interest" description="Disordered" evidence="2">
    <location>
        <begin position="325"/>
        <end position="364"/>
    </location>
</feature>
<feature type="compositionally biased region" description="Polar residues" evidence="2">
    <location>
        <begin position="411"/>
        <end position="420"/>
    </location>
</feature>
<dbReference type="SUPFAM" id="SSF103657">
    <property type="entry name" value="BAR/IMD domain-like"/>
    <property type="match status" value="1"/>
</dbReference>
<evidence type="ECO:0000256" key="1">
    <source>
        <dbReference type="SAM" id="Coils"/>
    </source>
</evidence>
<feature type="region of interest" description="Disordered" evidence="2">
    <location>
        <begin position="477"/>
        <end position="496"/>
    </location>
</feature>
<feature type="coiled-coil region" evidence="1">
    <location>
        <begin position="136"/>
        <end position="244"/>
    </location>
</feature>
<gene>
    <name evidence="3" type="ORF">DPMN_013723</name>
</gene>
<feature type="region of interest" description="Disordered" evidence="2">
    <location>
        <begin position="411"/>
        <end position="431"/>
    </location>
</feature>
<evidence type="ECO:0008006" key="5">
    <source>
        <dbReference type="Google" id="ProtNLM"/>
    </source>
</evidence>
<dbReference type="EMBL" id="JAIWYP010000001">
    <property type="protein sequence ID" value="KAH3889662.1"/>
    <property type="molecule type" value="Genomic_DNA"/>
</dbReference>
<keyword evidence="4" id="KW-1185">Reference proteome</keyword>
<comment type="caution">
    <text evidence="3">The sequence shown here is derived from an EMBL/GenBank/DDBJ whole genome shotgun (WGS) entry which is preliminary data.</text>
</comment>
<dbReference type="AlphaFoldDB" id="A0A9D4NAB9"/>
<reference evidence="3" key="2">
    <citation type="submission" date="2020-11" db="EMBL/GenBank/DDBJ databases">
        <authorList>
            <person name="McCartney M.A."/>
            <person name="Auch B."/>
            <person name="Kono T."/>
            <person name="Mallez S."/>
            <person name="Becker A."/>
            <person name="Gohl D.M."/>
            <person name="Silverstein K.A.T."/>
            <person name="Koren S."/>
            <person name="Bechman K.B."/>
            <person name="Herman A."/>
            <person name="Abrahante J.E."/>
            <person name="Garbe J."/>
        </authorList>
    </citation>
    <scope>NUCLEOTIDE SEQUENCE</scope>
    <source>
        <strain evidence="3">Duluth1</strain>
        <tissue evidence="3">Whole animal</tissue>
    </source>
</reference>
<organism evidence="3 4">
    <name type="scientific">Dreissena polymorpha</name>
    <name type="common">Zebra mussel</name>
    <name type="synonym">Mytilus polymorpha</name>
    <dbReference type="NCBI Taxonomy" id="45954"/>
    <lineage>
        <taxon>Eukaryota</taxon>
        <taxon>Metazoa</taxon>
        <taxon>Spiralia</taxon>
        <taxon>Lophotrochozoa</taxon>
        <taxon>Mollusca</taxon>
        <taxon>Bivalvia</taxon>
        <taxon>Autobranchia</taxon>
        <taxon>Heteroconchia</taxon>
        <taxon>Euheterodonta</taxon>
        <taxon>Imparidentia</taxon>
        <taxon>Neoheterodontei</taxon>
        <taxon>Myida</taxon>
        <taxon>Dreissenoidea</taxon>
        <taxon>Dreissenidae</taxon>
        <taxon>Dreissena</taxon>
    </lineage>
</organism>
<protein>
    <recommendedName>
        <fullName evidence="5">SH3 domain-containing protein</fullName>
    </recommendedName>
</protein>
<dbReference type="Gene3D" id="1.20.1270.60">
    <property type="entry name" value="Arfaptin homology (AH) domain/BAR domain"/>
    <property type="match status" value="1"/>
</dbReference>